<dbReference type="AlphaFoldDB" id="A0A3N0CPI1"/>
<name>A0A3N0CPI1_9ACTN</name>
<dbReference type="Proteomes" id="UP000267128">
    <property type="component" value="Unassembled WGS sequence"/>
</dbReference>
<comment type="caution">
    <text evidence="2">The sequence shown here is derived from an EMBL/GenBank/DDBJ whole genome shotgun (WGS) entry which is preliminary data.</text>
</comment>
<dbReference type="InterPro" id="IPR041413">
    <property type="entry name" value="MLTR_LBD"/>
</dbReference>
<dbReference type="InterPro" id="IPR010982">
    <property type="entry name" value="Lambda_DNA-bd_dom_sf"/>
</dbReference>
<dbReference type="InterPro" id="IPR001387">
    <property type="entry name" value="Cro/C1-type_HTH"/>
</dbReference>
<reference evidence="2 3" key="1">
    <citation type="submission" date="2018-11" db="EMBL/GenBank/DDBJ databases">
        <authorList>
            <person name="Li F."/>
        </authorList>
    </citation>
    <scope>NUCLEOTIDE SEQUENCE [LARGE SCALE GENOMIC DNA]</scope>
    <source>
        <strain evidence="2 3">Gsoil 097</strain>
    </source>
</reference>
<dbReference type="CDD" id="cd00093">
    <property type="entry name" value="HTH_XRE"/>
    <property type="match status" value="1"/>
</dbReference>
<protein>
    <submittedName>
        <fullName evidence="2">XRE family transcriptional regulator</fullName>
    </submittedName>
</protein>
<sequence length="269" mass="29753">MTALRTPPDTPATCGDLLRTWRQRRHLSQLELSSQVDVSTRHLSFVETGRSKPSREMVLHLADHLDVPLRDRNQLLLSAGFAPVFPESSLHSPQMLAVRETLRRLLAGHNPYPALVVDRWWNLVEANDSLLLLIGGVAPELLTPPVNVLRLSLHPDGITPNILNHGEWRSHLLSRLRRQVALTADHELADLLTELEGYPCDQAEEEVHGPGEVVVPLRLRIGDTDLALLSTVATFGTPLDVTVAELVIESFFPADEATADWLRASAASS</sequence>
<proteinExistence type="predicted"/>
<dbReference type="GO" id="GO:0003677">
    <property type="term" value="F:DNA binding"/>
    <property type="evidence" value="ECO:0007669"/>
    <property type="project" value="InterPro"/>
</dbReference>
<evidence type="ECO:0000259" key="1">
    <source>
        <dbReference type="PROSITE" id="PS50943"/>
    </source>
</evidence>
<gene>
    <name evidence="2" type="ORF">EFK50_05245</name>
</gene>
<dbReference type="Pfam" id="PF13560">
    <property type="entry name" value="HTH_31"/>
    <property type="match status" value="1"/>
</dbReference>
<dbReference type="PANTHER" id="PTHR35010:SF4">
    <property type="entry name" value="BLL5781 PROTEIN"/>
    <property type="match status" value="1"/>
</dbReference>
<accession>A0A3N0CPI1</accession>
<evidence type="ECO:0000313" key="3">
    <source>
        <dbReference type="Proteomes" id="UP000267128"/>
    </source>
</evidence>
<dbReference type="Pfam" id="PF17765">
    <property type="entry name" value="MLTR_LBD"/>
    <property type="match status" value="1"/>
</dbReference>
<keyword evidence="3" id="KW-1185">Reference proteome</keyword>
<dbReference type="Gene3D" id="3.30.450.180">
    <property type="match status" value="1"/>
</dbReference>
<dbReference type="SUPFAM" id="SSF47413">
    <property type="entry name" value="lambda repressor-like DNA-binding domains"/>
    <property type="match status" value="1"/>
</dbReference>
<organism evidence="2 3">
    <name type="scientific">Nocardioides marmoriginsengisoli</name>
    <dbReference type="NCBI Taxonomy" id="661483"/>
    <lineage>
        <taxon>Bacteria</taxon>
        <taxon>Bacillati</taxon>
        <taxon>Actinomycetota</taxon>
        <taxon>Actinomycetes</taxon>
        <taxon>Propionibacteriales</taxon>
        <taxon>Nocardioidaceae</taxon>
        <taxon>Nocardioides</taxon>
    </lineage>
</organism>
<dbReference type="RefSeq" id="WP_123226468.1">
    <property type="nucleotide sequence ID" value="NZ_RJSE01000003.1"/>
</dbReference>
<evidence type="ECO:0000313" key="2">
    <source>
        <dbReference type="EMBL" id="RNL65365.1"/>
    </source>
</evidence>
<dbReference type="SMART" id="SM00530">
    <property type="entry name" value="HTH_XRE"/>
    <property type="match status" value="1"/>
</dbReference>
<dbReference type="PROSITE" id="PS50943">
    <property type="entry name" value="HTH_CROC1"/>
    <property type="match status" value="1"/>
</dbReference>
<dbReference type="PANTHER" id="PTHR35010">
    <property type="entry name" value="BLL4672 PROTEIN-RELATED"/>
    <property type="match status" value="1"/>
</dbReference>
<dbReference type="EMBL" id="RJSE01000003">
    <property type="protein sequence ID" value="RNL65365.1"/>
    <property type="molecule type" value="Genomic_DNA"/>
</dbReference>
<dbReference type="Gene3D" id="1.10.260.40">
    <property type="entry name" value="lambda repressor-like DNA-binding domains"/>
    <property type="match status" value="1"/>
</dbReference>
<feature type="domain" description="HTH cro/C1-type" evidence="1">
    <location>
        <begin position="18"/>
        <end position="72"/>
    </location>
</feature>
<dbReference type="OrthoDB" id="2959414at2"/>